<dbReference type="Proteomes" id="UP000214646">
    <property type="component" value="Unassembled WGS sequence"/>
</dbReference>
<dbReference type="EMBL" id="NIDE01000017">
    <property type="protein sequence ID" value="OWK36501.1"/>
    <property type="molecule type" value="Genomic_DNA"/>
</dbReference>
<proteinExistence type="predicted"/>
<protein>
    <submittedName>
        <fullName evidence="1">Uncharacterized protein</fullName>
    </submittedName>
</protein>
<evidence type="ECO:0000313" key="1">
    <source>
        <dbReference type="EMBL" id="OWK36501.1"/>
    </source>
</evidence>
<organism evidence="1 2">
    <name type="scientific">Fimbriiglobus ruber</name>
    <dbReference type="NCBI Taxonomy" id="1908690"/>
    <lineage>
        <taxon>Bacteria</taxon>
        <taxon>Pseudomonadati</taxon>
        <taxon>Planctomycetota</taxon>
        <taxon>Planctomycetia</taxon>
        <taxon>Gemmatales</taxon>
        <taxon>Gemmataceae</taxon>
        <taxon>Fimbriiglobus</taxon>
    </lineage>
</organism>
<keyword evidence="2" id="KW-1185">Reference proteome</keyword>
<dbReference type="AlphaFoldDB" id="A0A225D4H3"/>
<name>A0A225D4H3_9BACT</name>
<evidence type="ECO:0000313" key="2">
    <source>
        <dbReference type="Proteomes" id="UP000214646"/>
    </source>
</evidence>
<reference evidence="2" key="1">
    <citation type="submission" date="2017-06" db="EMBL/GenBank/DDBJ databases">
        <title>Genome analysis of Fimbriiglobus ruber SP5, the first member of the order Planctomycetales with confirmed chitinolytic capability.</title>
        <authorList>
            <person name="Ravin N.V."/>
            <person name="Rakitin A.L."/>
            <person name="Ivanova A.A."/>
            <person name="Beletsky A.V."/>
            <person name="Kulichevskaya I.S."/>
            <person name="Mardanov A.V."/>
            <person name="Dedysh S.N."/>
        </authorList>
    </citation>
    <scope>NUCLEOTIDE SEQUENCE [LARGE SCALE GENOMIC DNA]</scope>
    <source>
        <strain evidence="2">SP5</strain>
    </source>
</reference>
<comment type="caution">
    <text evidence="1">The sequence shown here is derived from an EMBL/GenBank/DDBJ whole genome shotgun (WGS) entry which is preliminary data.</text>
</comment>
<sequence length="51" mass="5355">MAGCSTPTRLAIICSMTIATTETALTNTTDNKMLVIVNYPPPKAGGRCLVN</sequence>
<gene>
    <name evidence="1" type="ORF">FRUB_09064</name>
</gene>
<accession>A0A225D4H3</accession>